<protein>
    <recommendedName>
        <fullName evidence="5">6-phosphogluconolactonase</fullName>
    </recommendedName>
</protein>
<dbReference type="OrthoDB" id="9790815at2"/>
<proteinExistence type="inferred from homology"/>
<evidence type="ECO:0000313" key="4">
    <source>
        <dbReference type="Proteomes" id="UP000216913"/>
    </source>
</evidence>
<dbReference type="SUPFAM" id="SSF51004">
    <property type="entry name" value="C-terminal (heme d1) domain of cytochrome cd1-nitrite reductase"/>
    <property type="match status" value="1"/>
</dbReference>
<evidence type="ECO:0000256" key="1">
    <source>
        <dbReference type="ARBA" id="ARBA00005564"/>
    </source>
</evidence>
<sequence length="357" mass="37002">MTTATHRLAVGTYTQHLAHVAGHGLGIHLIAIDSDGVPHALGHEGSLANPSYLCADPTGTRLYAVSERARDAELGVYALDAGAATPRLLQRLPLAGADPCHVSLHAPARRLCISHYGSGELLCLRLDADGMLAGPAWQYQALGSGPERSRQEAAHLHCAIPAGDGIVACDLGADRVTHHALDGDGAPRRAYAVTPGAGPRHAVVNGTRLYVINELDNTLAVHDLAGESAQALASVPALPGTNDRKNGAAPAQGSALAAALRLHPGGRWLYASVRGADTIVCWPLDKDGLPGAPRWYDAGGRTPRDIALTPDGRFLLAGLQDDDRIVVHAVGAEGELRAGASLDLASPACLCPLPASR</sequence>
<dbReference type="InterPro" id="IPR015943">
    <property type="entry name" value="WD40/YVTN_repeat-like_dom_sf"/>
</dbReference>
<keyword evidence="2" id="KW-0313">Glucose metabolism</keyword>
<comment type="similarity">
    <text evidence="1">Belongs to the cycloisomerase 2 family.</text>
</comment>
<dbReference type="PANTHER" id="PTHR30344:SF1">
    <property type="entry name" value="6-PHOSPHOGLUCONOLACTONASE"/>
    <property type="match status" value="1"/>
</dbReference>
<dbReference type="Pfam" id="PF10282">
    <property type="entry name" value="Lactonase"/>
    <property type="match status" value="1"/>
</dbReference>
<dbReference type="EMBL" id="NEVP01000012">
    <property type="protein sequence ID" value="OZI45837.1"/>
    <property type="molecule type" value="Genomic_DNA"/>
</dbReference>
<accession>A0A261T967</accession>
<dbReference type="GO" id="GO:0006006">
    <property type="term" value="P:glucose metabolic process"/>
    <property type="evidence" value="ECO:0007669"/>
    <property type="project" value="UniProtKB-KW"/>
</dbReference>
<reference evidence="3 4" key="1">
    <citation type="submission" date="2017-05" db="EMBL/GenBank/DDBJ databases">
        <title>Complete and WGS of Bordetella genogroups.</title>
        <authorList>
            <person name="Spilker T."/>
            <person name="LiPuma J."/>
        </authorList>
    </citation>
    <scope>NUCLEOTIDE SEQUENCE [LARGE SCALE GENOMIC DNA]</scope>
    <source>
        <strain evidence="3 4">AU10456</strain>
    </source>
</reference>
<dbReference type="AlphaFoldDB" id="A0A261T967"/>
<dbReference type="InterPro" id="IPR019405">
    <property type="entry name" value="Lactonase_7-beta_prop"/>
</dbReference>
<evidence type="ECO:0000256" key="2">
    <source>
        <dbReference type="ARBA" id="ARBA00022526"/>
    </source>
</evidence>
<dbReference type="InterPro" id="IPR050282">
    <property type="entry name" value="Cycloisomerase_2"/>
</dbReference>
<dbReference type="PANTHER" id="PTHR30344">
    <property type="entry name" value="6-PHOSPHOGLUCONOLACTONASE-RELATED"/>
    <property type="match status" value="1"/>
</dbReference>
<dbReference type="Proteomes" id="UP000216913">
    <property type="component" value="Unassembled WGS sequence"/>
</dbReference>
<dbReference type="GO" id="GO:0017057">
    <property type="term" value="F:6-phosphogluconolactonase activity"/>
    <property type="evidence" value="ECO:0007669"/>
    <property type="project" value="TreeGrafter"/>
</dbReference>
<comment type="caution">
    <text evidence="3">The sequence shown here is derived from an EMBL/GenBank/DDBJ whole genome shotgun (WGS) entry which is preliminary data.</text>
</comment>
<name>A0A261T967_9BORD</name>
<dbReference type="RefSeq" id="WP_094803742.1">
    <property type="nucleotide sequence ID" value="NZ_NEVP01000012.1"/>
</dbReference>
<evidence type="ECO:0008006" key="5">
    <source>
        <dbReference type="Google" id="ProtNLM"/>
    </source>
</evidence>
<organism evidence="3 4">
    <name type="scientific">Bordetella genomosp. 5</name>
    <dbReference type="NCBI Taxonomy" id="1395608"/>
    <lineage>
        <taxon>Bacteria</taxon>
        <taxon>Pseudomonadati</taxon>
        <taxon>Pseudomonadota</taxon>
        <taxon>Betaproteobacteria</taxon>
        <taxon>Burkholderiales</taxon>
        <taxon>Alcaligenaceae</taxon>
        <taxon>Bordetella</taxon>
    </lineage>
</organism>
<evidence type="ECO:0000313" key="3">
    <source>
        <dbReference type="EMBL" id="OZI45837.1"/>
    </source>
</evidence>
<keyword evidence="4" id="KW-1185">Reference proteome</keyword>
<gene>
    <name evidence="3" type="ORF">CAL25_21700</name>
</gene>
<dbReference type="InterPro" id="IPR011048">
    <property type="entry name" value="Haem_d1_sf"/>
</dbReference>
<dbReference type="Gene3D" id="2.130.10.10">
    <property type="entry name" value="YVTN repeat-like/Quinoprotein amine dehydrogenase"/>
    <property type="match status" value="1"/>
</dbReference>
<keyword evidence="2" id="KW-0119">Carbohydrate metabolism</keyword>